<comment type="similarity">
    <text evidence="2">Belongs to the SCC4/mau-2 family.</text>
</comment>
<keyword evidence="5" id="KW-0498">Mitosis</keyword>
<accession>A0A1X7UTM6</accession>
<dbReference type="AlphaFoldDB" id="A0A1X7UTM6"/>
<feature type="region of interest" description="Disordered" evidence="10">
    <location>
        <begin position="1145"/>
        <end position="1181"/>
    </location>
</feature>
<feature type="compositionally biased region" description="Basic residues" evidence="10">
    <location>
        <begin position="1212"/>
        <end position="1223"/>
    </location>
</feature>
<feature type="compositionally biased region" description="Polar residues" evidence="10">
    <location>
        <begin position="772"/>
        <end position="785"/>
    </location>
</feature>
<evidence type="ECO:0000313" key="12">
    <source>
        <dbReference type="Proteomes" id="UP000007879"/>
    </source>
</evidence>
<evidence type="ECO:0000256" key="7">
    <source>
        <dbReference type="ARBA" id="ARBA00023242"/>
    </source>
</evidence>
<evidence type="ECO:0000256" key="2">
    <source>
        <dbReference type="ARBA" id="ARBA00008585"/>
    </source>
</evidence>
<evidence type="ECO:0000256" key="8">
    <source>
        <dbReference type="ARBA" id="ARBA00023306"/>
    </source>
</evidence>
<feature type="compositionally biased region" description="Polar residues" evidence="10">
    <location>
        <begin position="930"/>
        <end position="952"/>
    </location>
</feature>
<feature type="compositionally biased region" description="Basic and acidic residues" evidence="10">
    <location>
        <begin position="664"/>
        <end position="677"/>
    </location>
</feature>
<feature type="region of interest" description="Disordered" evidence="10">
    <location>
        <begin position="710"/>
        <end position="756"/>
    </location>
</feature>
<feature type="compositionally biased region" description="Polar residues" evidence="10">
    <location>
        <begin position="1151"/>
        <end position="1169"/>
    </location>
</feature>
<sequence>MAQSISSEIGHGGPDSSVVSVLVEMADYCLSQNPQQIEEAVRCLMASISLSPAPRVEARVKLQLGMTLYHHTNNLLEARELLEQAMLLSNSVSGIEQIKYEAASILARIHVEQGYAHNAKMVIRSAMETSYRLPYWHCRLMLQKADVHLYEKDYNSLISTLTAASDYAEQANAPHTRILCLLTKGAYLLITKNFNEAVSVLNFTHTLVENYHGPKAAVLNTLYQIIQVTHLLGFGLIKAAKPHMKSLQHCVKKLNNETPTESEGLLNAECFDWLTLEQTKILIYLVSMMHSVLAGNTEKALSFARKAFAYINSRKGSSDGSKVLLVFEAHLLELVVSCLLIQGNCTQAGEKLQEAINICHSHSQMTYSHRAVLHTLLGAYAFATNNDERSVAQFQTALQHTNSLELKVFINVNLAMTYLRIGASKIREMMAIMDFLQSEDVNSIHSKNLKCAVSFVKGLNAYHQVRPHEAKRHLRETISLSNSNELSKLSACALLVLGQIFLSLGNHKEARDMLDPACKLTHKISDKMLQSWATSLLIGLHKTVGDKDSEKSLEESLRVLQSELYEDYMKTKDCSHHLLMHWTVGDWPITEDKKETDSLGKDSPLANDDSHSAAVQYMEVSNHQTDHVMTSKSKRTDSTPNLSKVIDQSEFQESNSAWTGHVTDHVTHESSSHERFSHPFQQQVSPEQGHMTLQHRPPKDHMTLQLDRMTSKPRKDVLQNDPHPPNTNYTDHMTPAHMTHSHTKKRTSSPSLGARDIPLDPLIDFVKHSKSEQPSFSQSPVSNLFSPPPTLPTPPSGSYLKHYSSHLPRVSSSPAQFTSTLTPPLSATEVVHTSSSYIGKTSQSYESPLGHSYHHGPSTSMSPSLHQYGSQQQGSSSRHHSIPASSHFTSPQTQSPSIQHVTTHHHPQTGTDYHAVKDNPPPRTSHYAPKQQQHAPSNQSVSQPLQHASSQYSPLKHQSHSSSASQPILQSSPPYIKHHTSPQFTASPQAKQLPPPAGGGSQAHIGVQQHQSSPLLHGMPQLRHMGTLPSADSMLNRTYPSPSPHVIDSPNVARGTPSQPGSALVSPYQLSSLSLLHQQQQQQQGHASGLIPQQFPQVYSSSPPQRQLHHQLQQQHQQFSPNDLVLHQYGYSTLSPEAILRQKLLQQQQQTGPTGSVNFSPLSHPQTHHSPVVMGGGPSPMQYNPRPINIYQYQPPSSVSPPTQAPPGHLNYVHHHHHHHMHKTQNAPRQ</sequence>
<name>A0A1X7UTM6_AMPQE</name>
<dbReference type="InterPro" id="IPR019440">
    <property type="entry name" value="MAU2"/>
</dbReference>
<feature type="region of interest" description="Disordered" evidence="10">
    <location>
        <begin position="770"/>
        <end position="802"/>
    </location>
</feature>
<dbReference type="eggNOG" id="KOG2300">
    <property type="taxonomic scope" value="Eukaryota"/>
</dbReference>
<dbReference type="Pfam" id="PF10345">
    <property type="entry name" value="Cohesin_load"/>
    <property type="match status" value="1"/>
</dbReference>
<dbReference type="PANTHER" id="PTHR21394">
    <property type="entry name" value="MAU2 CHROMATID COHESION FACTOR HOMOLOG"/>
    <property type="match status" value="1"/>
</dbReference>
<keyword evidence="12" id="KW-1185">Reference proteome</keyword>
<feature type="compositionally biased region" description="Polar residues" evidence="10">
    <location>
        <begin position="1094"/>
        <end position="1104"/>
    </location>
</feature>
<dbReference type="GO" id="GO:0007064">
    <property type="term" value="P:mitotic sister chromatid cohesion"/>
    <property type="evidence" value="ECO:0007669"/>
    <property type="project" value="InterPro"/>
</dbReference>
<dbReference type="EnsemblMetazoa" id="XM_019996708.1">
    <property type="protein sequence ID" value="XP_019852267.1"/>
    <property type="gene ID" value="LOC109582107"/>
</dbReference>
<feature type="compositionally biased region" description="Pro residues" evidence="10">
    <location>
        <begin position="786"/>
        <end position="795"/>
    </location>
</feature>
<keyword evidence="4" id="KW-0132">Cell division</keyword>
<evidence type="ECO:0000256" key="1">
    <source>
        <dbReference type="ARBA" id="ARBA00004642"/>
    </source>
</evidence>
<feature type="compositionally biased region" description="Low complexity" evidence="10">
    <location>
        <begin position="864"/>
        <end position="887"/>
    </location>
</feature>
<organism evidence="11">
    <name type="scientific">Amphimedon queenslandica</name>
    <name type="common">Sponge</name>
    <dbReference type="NCBI Taxonomy" id="400682"/>
    <lineage>
        <taxon>Eukaryota</taxon>
        <taxon>Metazoa</taxon>
        <taxon>Porifera</taxon>
        <taxon>Demospongiae</taxon>
        <taxon>Heteroscleromorpha</taxon>
        <taxon>Haplosclerida</taxon>
        <taxon>Niphatidae</taxon>
        <taxon>Amphimedon</taxon>
    </lineage>
</organism>
<evidence type="ECO:0000256" key="5">
    <source>
        <dbReference type="ARBA" id="ARBA00022776"/>
    </source>
</evidence>
<dbReference type="InParanoid" id="A0A1X7UTM6"/>
<dbReference type="OrthoDB" id="5565328at2759"/>
<keyword evidence="6" id="KW-0159">Chromosome partition</keyword>
<dbReference type="Gene3D" id="1.25.40.10">
    <property type="entry name" value="Tetratricopeptide repeat domain"/>
    <property type="match status" value="2"/>
</dbReference>
<feature type="region of interest" description="Disordered" evidence="10">
    <location>
        <begin position="1094"/>
        <end position="1118"/>
    </location>
</feature>
<feature type="compositionally biased region" description="Polar residues" evidence="10">
    <location>
        <begin position="888"/>
        <end position="901"/>
    </location>
</feature>
<dbReference type="EnsemblMetazoa" id="Aqu2.1.31350_001">
    <property type="protein sequence ID" value="Aqu2.1.31350_001"/>
    <property type="gene ID" value="Aqu2.1.31350"/>
</dbReference>
<feature type="region of interest" description="Disordered" evidence="10">
    <location>
        <begin position="664"/>
        <end position="685"/>
    </location>
</feature>
<protein>
    <recommendedName>
        <fullName evidence="3">MAU2 chromatid cohesion factor homolog</fullName>
    </recommendedName>
    <alternativeName>
        <fullName evidence="9">Cohesin loading complex subunit SCC4 homolog</fullName>
    </alternativeName>
</protein>
<evidence type="ECO:0000256" key="6">
    <source>
        <dbReference type="ARBA" id="ARBA00022829"/>
    </source>
</evidence>
<reference evidence="11" key="2">
    <citation type="submission" date="2017-05" db="UniProtKB">
        <authorList>
            <consortium name="EnsemblMetazoa"/>
        </authorList>
    </citation>
    <scope>IDENTIFICATION</scope>
</reference>
<feature type="region of interest" description="Disordered" evidence="10">
    <location>
        <begin position="840"/>
        <end position="1064"/>
    </location>
</feature>
<evidence type="ECO:0000313" key="11">
    <source>
        <dbReference type="EnsemblMetazoa" id="Aqu2.1.31350_001"/>
    </source>
</evidence>
<dbReference type="STRING" id="400682.A0A1X7UTM6"/>
<dbReference type="GO" id="GO:0005654">
    <property type="term" value="C:nucleoplasm"/>
    <property type="evidence" value="ECO:0007669"/>
    <property type="project" value="UniProtKB-SubCell"/>
</dbReference>
<dbReference type="KEGG" id="aqu:109582107"/>
<keyword evidence="7" id="KW-0539">Nucleus</keyword>
<comment type="subcellular location">
    <subcellularLocation>
        <location evidence="1">Nucleus</location>
        <location evidence="1">Nucleoplasm</location>
    </subcellularLocation>
</comment>
<dbReference type="GO" id="GO:0051301">
    <property type="term" value="P:cell division"/>
    <property type="evidence" value="ECO:0007669"/>
    <property type="project" value="UniProtKB-KW"/>
</dbReference>
<evidence type="ECO:0000256" key="9">
    <source>
        <dbReference type="ARBA" id="ARBA00030523"/>
    </source>
</evidence>
<reference evidence="12" key="1">
    <citation type="journal article" date="2010" name="Nature">
        <title>The Amphimedon queenslandica genome and the evolution of animal complexity.</title>
        <authorList>
            <person name="Srivastava M."/>
            <person name="Simakov O."/>
            <person name="Chapman J."/>
            <person name="Fahey B."/>
            <person name="Gauthier M.E."/>
            <person name="Mitros T."/>
            <person name="Richards G.S."/>
            <person name="Conaco C."/>
            <person name="Dacre M."/>
            <person name="Hellsten U."/>
            <person name="Larroux C."/>
            <person name="Putnam N.H."/>
            <person name="Stanke M."/>
            <person name="Adamska M."/>
            <person name="Darling A."/>
            <person name="Degnan S.M."/>
            <person name="Oakley T.H."/>
            <person name="Plachetzki D.C."/>
            <person name="Zhai Y."/>
            <person name="Adamski M."/>
            <person name="Calcino A."/>
            <person name="Cummins S.F."/>
            <person name="Goodstein D.M."/>
            <person name="Harris C."/>
            <person name="Jackson D.J."/>
            <person name="Leys S.P."/>
            <person name="Shu S."/>
            <person name="Woodcroft B.J."/>
            <person name="Vervoort M."/>
            <person name="Kosik K.S."/>
            <person name="Manning G."/>
            <person name="Degnan B.M."/>
            <person name="Rokhsar D.S."/>
        </authorList>
    </citation>
    <scope>NUCLEOTIDE SEQUENCE [LARGE SCALE GENOMIC DNA]</scope>
</reference>
<feature type="compositionally biased region" description="Low complexity" evidence="10">
    <location>
        <begin position="953"/>
        <end position="974"/>
    </location>
</feature>
<feature type="compositionally biased region" description="Polar residues" evidence="10">
    <location>
        <begin position="981"/>
        <end position="990"/>
    </location>
</feature>
<dbReference type="Proteomes" id="UP000007879">
    <property type="component" value="Unassembled WGS sequence"/>
</dbReference>
<dbReference type="InterPro" id="IPR011990">
    <property type="entry name" value="TPR-like_helical_dom_sf"/>
</dbReference>
<feature type="region of interest" description="Disordered" evidence="10">
    <location>
        <begin position="1194"/>
        <end position="1230"/>
    </location>
</feature>
<evidence type="ECO:0000256" key="3">
    <source>
        <dbReference type="ARBA" id="ARBA00017198"/>
    </source>
</evidence>
<proteinExistence type="inferred from homology"/>
<keyword evidence="8" id="KW-0131">Cell cycle</keyword>
<evidence type="ECO:0000256" key="4">
    <source>
        <dbReference type="ARBA" id="ARBA00022618"/>
    </source>
</evidence>
<gene>
    <name evidence="11" type="primary">109582107</name>
</gene>
<dbReference type="SUPFAM" id="SSF48452">
    <property type="entry name" value="TPR-like"/>
    <property type="match status" value="1"/>
</dbReference>
<evidence type="ECO:0000256" key="10">
    <source>
        <dbReference type="SAM" id="MobiDB-lite"/>
    </source>
</evidence>
<dbReference type="GO" id="GO:0007059">
    <property type="term" value="P:chromosome segregation"/>
    <property type="evidence" value="ECO:0007669"/>
    <property type="project" value="UniProtKB-KW"/>
</dbReference>